<organism evidence="3 4">
    <name type="scientific">Streptomyces triculaminicus</name>
    <dbReference type="NCBI Taxonomy" id="2816232"/>
    <lineage>
        <taxon>Bacteria</taxon>
        <taxon>Bacillati</taxon>
        <taxon>Actinomycetota</taxon>
        <taxon>Actinomycetes</taxon>
        <taxon>Kitasatosporales</taxon>
        <taxon>Streptomycetaceae</taxon>
        <taxon>Streptomyces</taxon>
    </lineage>
</organism>
<feature type="region of interest" description="Disordered" evidence="1">
    <location>
        <begin position="87"/>
        <end position="125"/>
    </location>
</feature>
<accession>A0A939FM09</accession>
<dbReference type="PROSITE" id="PS51257">
    <property type="entry name" value="PROKAR_LIPOPROTEIN"/>
    <property type="match status" value="1"/>
</dbReference>
<feature type="compositionally biased region" description="Low complexity" evidence="1">
    <location>
        <begin position="87"/>
        <end position="114"/>
    </location>
</feature>
<keyword evidence="2" id="KW-0472">Membrane</keyword>
<dbReference type="AlphaFoldDB" id="A0A939FM09"/>
<evidence type="ECO:0000313" key="3">
    <source>
        <dbReference type="EMBL" id="MBO0652998.1"/>
    </source>
</evidence>
<dbReference type="Pfam" id="PF13560">
    <property type="entry name" value="HTH_31"/>
    <property type="match status" value="1"/>
</dbReference>
<evidence type="ECO:0000256" key="1">
    <source>
        <dbReference type="SAM" id="MobiDB-lite"/>
    </source>
</evidence>
<dbReference type="EMBL" id="JAFMOF010000001">
    <property type="protein sequence ID" value="MBO0652998.1"/>
    <property type="molecule type" value="Genomic_DNA"/>
</dbReference>
<comment type="caution">
    <text evidence="3">The sequence shown here is derived from an EMBL/GenBank/DDBJ whole genome shotgun (WGS) entry which is preliminary data.</text>
</comment>
<reference evidence="3" key="1">
    <citation type="submission" date="2021-03" db="EMBL/GenBank/DDBJ databases">
        <title>Streptomyces strains.</title>
        <authorList>
            <person name="Lund M.B."/>
            <person name="Toerring T."/>
        </authorList>
    </citation>
    <scope>NUCLEOTIDE SEQUENCE</scope>
    <source>
        <strain evidence="3">JCM 4242</strain>
    </source>
</reference>
<dbReference type="Pfam" id="PF10901">
    <property type="entry name" value="DUF2690"/>
    <property type="match status" value="1"/>
</dbReference>
<proteinExistence type="predicted"/>
<feature type="compositionally biased region" description="Gly residues" evidence="1">
    <location>
        <begin position="115"/>
        <end position="125"/>
    </location>
</feature>
<dbReference type="SUPFAM" id="SSF47413">
    <property type="entry name" value="lambda repressor-like DNA-binding domains"/>
    <property type="match status" value="1"/>
</dbReference>
<keyword evidence="4" id="KW-1185">Reference proteome</keyword>
<sequence length="306" mass="31774">MSGERLLPGECARLASELRELRERTGLSLAALGGCTPFSKSSWERYLNGKKLPPRQAVEALCELTEEPAGRMVALWELAEQAWSGRSSSATAGATATDGAAATGPAPEDASPGEPSGGKAGGGVRGLSGRSTRALVLYGAAALVAALSLAFFLTGGRNASGERRPDSLAATTPASQQKQEPACHDTECDGAYAFTMACGLPQPMTLLSRRAAGGQRLEIRYSKDCGTVWARGTNLRLGDRIELAVPGADDKGATAATQRDTEQYLATAMTVVKDLHTPRVCLRPAAGGAPECFTVPRTLVLPSDGG</sequence>
<keyword evidence="2" id="KW-1133">Transmembrane helix</keyword>
<protein>
    <submittedName>
        <fullName evidence="3">Helix-turn-helix domain-containing protein</fullName>
    </submittedName>
</protein>
<dbReference type="Proteomes" id="UP000664781">
    <property type="component" value="Unassembled WGS sequence"/>
</dbReference>
<dbReference type="CDD" id="cd00093">
    <property type="entry name" value="HTH_XRE"/>
    <property type="match status" value="1"/>
</dbReference>
<dbReference type="InterPro" id="IPR021224">
    <property type="entry name" value="DUF2690"/>
</dbReference>
<evidence type="ECO:0000313" key="4">
    <source>
        <dbReference type="Proteomes" id="UP000664781"/>
    </source>
</evidence>
<dbReference type="Gene3D" id="1.10.260.40">
    <property type="entry name" value="lambda repressor-like DNA-binding domains"/>
    <property type="match status" value="1"/>
</dbReference>
<name>A0A939FM09_9ACTN</name>
<feature type="transmembrane region" description="Helical" evidence="2">
    <location>
        <begin position="135"/>
        <end position="155"/>
    </location>
</feature>
<feature type="region of interest" description="Disordered" evidence="1">
    <location>
        <begin position="160"/>
        <end position="181"/>
    </location>
</feature>
<dbReference type="RefSeq" id="WP_179199010.1">
    <property type="nucleotide sequence ID" value="NZ_JAFMOF010000001.1"/>
</dbReference>
<dbReference type="InterPro" id="IPR001387">
    <property type="entry name" value="Cro/C1-type_HTH"/>
</dbReference>
<evidence type="ECO:0000256" key="2">
    <source>
        <dbReference type="SAM" id="Phobius"/>
    </source>
</evidence>
<dbReference type="InterPro" id="IPR010982">
    <property type="entry name" value="Lambda_DNA-bd_dom_sf"/>
</dbReference>
<dbReference type="GO" id="GO:0003677">
    <property type="term" value="F:DNA binding"/>
    <property type="evidence" value="ECO:0007669"/>
    <property type="project" value="InterPro"/>
</dbReference>
<gene>
    <name evidence="3" type="ORF">J1792_09390</name>
</gene>
<feature type="compositionally biased region" description="Polar residues" evidence="1">
    <location>
        <begin position="169"/>
        <end position="179"/>
    </location>
</feature>
<keyword evidence="2" id="KW-0812">Transmembrane</keyword>